<accession>A0A090D0U5</accession>
<name>A0A090D0U5_9BACT</name>
<keyword evidence="2" id="KW-1185">Reference proteome</keyword>
<dbReference type="AlphaFoldDB" id="A0A090D0U5"/>
<reference evidence="1" key="1">
    <citation type="submission" date="2013-12" db="EMBL/GenBank/DDBJ databases">
        <authorList>
            <person name="Linke B."/>
        </authorList>
    </citation>
    <scope>NUCLEOTIDE SEQUENCE [LARGE SCALE GENOMIC DNA]</scope>
    <source>
        <strain evidence="1">CRIB-18</strain>
    </source>
</reference>
<reference evidence="1" key="2">
    <citation type="submission" date="2014-09" db="EMBL/GenBank/DDBJ databases">
        <title>Criblamydia sequanensis harbors a mega-plasmid encoding arsenite resistance.</title>
        <authorList>
            <person name="Bertelli C."/>
            <person name="Goesmann A."/>
            <person name="Greub G."/>
        </authorList>
    </citation>
    <scope>NUCLEOTIDE SEQUENCE [LARGE SCALE GENOMIC DNA]</scope>
    <source>
        <strain evidence="1">CRIB-18</strain>
    </source>
</reference>
<evidence type="ECO:0000313" key="1">
    <source>
        <dbReference type="EMBL" id="CDR33495.1"/>
    </source>
</evidence>
<proteinExistence type="predicted"/>
<protein>
    <submittedName>
        <fullName evidence="1">Uncharacterized protein</fullName>
    </submittedName>
</protein>
<gene>
    <name evidence="1" type="ORF">CSEC_0662</name>
</gene>
<dbReference type="Proteomes" id="UP000031552">
    <property type="component" value="Unassembled WGS sequence"/>
</dbReference>
<sequence length="248" mass="28924">MNELRSSIFDTHFFLLQTVVDLANRSIDEKCFSSTLKRFITLVSTSNFSSSKSLKDSEKVNQLIEEFKSTYFNLEKPDIFSHKLMQKIIKHPKIDEDLLDCMKIMTSGIFRTFEDCNALTLQRPDNWLTHFTSTFFGVHQTDKERKLLKNMPKEMLFYFFEKKCELIKELAGVSAGDLYSSKFIANLNDTLKSLDLQSSCSSFKEPPHYTNHFLYFVYKCERFISEFTDHEENVREALMAALDDLAGQ</sequence>
<comment type="caution">
    <text evidence="1">The sequence shown here is derived from an EMBL/GenBank/DDBJ whole genome shotgun (WGS) entry which is preliminary data.</text>
</comment>
<dbReference type="RefSeq" id="WP_041016978.1">
    <property type="nucleotide sequence ID" value="NZ_CCEJ010000003.1"/>
</dbReference>
<dbReference type="STRING" id="1437425.CSEC_0662"/>
<dbReference type="EMBL" id="CCEJ010000003">
    <property type="protein sequence ID" value="CDR33495.1"/>
    <property type="molecule type" value="Genomic_DNA"/>
</dbReference>
<evidence type="ECO:0000313" key="2">
    <source>
        <dbReference type="Proteomes" id="UP000031552"/>
    </source>
</evidence>
<organism evidence="1 2">
    <name type="scientific">Candidatus Criblamydia sequanensis CRIB-18</name>
    <dbReference type="NCBI Taxonomy" id="1437425"/>
    <lineage>
        <taxon>Bacteria</taxon>
        <taxon>Pseudomonadati</taxon>
        <taxon>Chlamydiota</taxon>
        <taxon>Chlamydiia</taxon>
        <taxon>Parachlamydiales</taxon>
        <taxon>Candidatus Criblamydiaceae</taxon>
        <taxon>Candidatus Criblamydia</taxon>
    </lineage>
</organism>